<feature type="region of interest" description="Disordered" evidence="6">
    <location>
        <begin position="168"/>
        <end position="188"/>
    </location>
</feature>
<dbReference type="RefSeq" id="WP_358362667.1">
    <property type="nucleotide sequence ID" value="NZ_JBEZFP010000145.1"/>
</dbReference>
<dbReference type="PANTHER" id="PTHR12918">
    <property type="entry name" value="CYSTEINE DIOXYGENASE"/>
    <property type="match status" value="1"/>
</dbReference>
<keyword evidence="4" id="KW-0560">Oxidoreductase</keyword>
<evidence type="ECO:0000313" key="7">
    <source>
        <dbReference type="EMBL" id="MEU8138902.1"/>
    </source>
</evidence>
<comment type="similarity">
    <text evidence="1">Belongs to the cysteine dioxygenase family.</text>
</comment>
<dbReference type="Gene3D" id="2.60.120.10">
    <property type="entry name" value="Jelly Rolls"/>
    <property type="match status" value="1"/>
</dbReference>
<sequence>MSSDITVAGDPLAAPARLAVPPAPVTRPSVARLSGLATRYAAEVAAALDTVEYDPVSRWYRLLHAADDHEVWLLSWLPGQGTGLHDHGGSSGVFTVVAGELHERSLVVTPLRRAGARERVLTPGATRVFGPTYVHEVTNVGTEPAVSVHVYAPRLTAMTMFEADHDVLSRPGSEPLPQLRVERSGEHW</sequence>
<dbReference type="Pfam" id="PF05995">
    <property type="entry name" value="CDO_I"/>
    <property type="match status" value="1"/>
</dbReference>
<evidence type="ECO:0000256" key="5">
    <source>
        <dbReference type="ARBA" id="ARBA00023004"/>
    </source>
</evidence>
<dbReference type="SUPFAM" id="SSF51182">
    <property type="entry name" value="RmlC-like cupins"/>
    <property type="match status" value="1"/>
</dbReference>
<proteinExistence type="inferred from homology"/>
<dbReference type="CDD" id="cd10548">
    <property type="entry name" value="cupin_CDO"/>
    <property type="match status" value="1"/>
</dbReference>
<evidence type="ECO:0000256" key="6">
    <source>
        <dbReference type="SAM" id="MobiDB-lite"/>
    </source>
</evidence>
<reference evidence="7 8" key="1">
    <citation type="submission" date="2024-06" db="EMBL/GenBank/DDBJ databases">
        <title>The Natural Products Discovery Center: Release of the First 8490 Sequenced Strains for Exploring Actinobacteria Biosynthetic Diversity.</title>
        <authorList>
            <person name="Kalkreuter E."/>
            <person name="Kautsar S.A."/>
            <person name="Yang D."/>
            <person name="Bader C.D."/>
            <person name="Teijaro C.N."/>
            <person name="Fluegel L."/>
            <person name="Davis C.M."/>
            <person name="Simpson J.R."/>
            <person name="Lauterbach L."/>
            <person name="Steele A.D."/>
            <person name="Gui C."/>
            <person name="Meng S."/>
            <person name="Li G."/>
            <person name="Viehrig K."/>
            <person name="Ye F."/>
            <person name="Su P."/>
            <person name="Kiefer A.F."/>
            <person name="Nichols A."/>
            <person name="Cepeda A.J."/>
            <person name="Yan W."/>
            <person name="Fan B."/>
            <person name="Jiang Y."/>
            <person name="Adhikari A."/>
            <person name="Zheng C.-J."/>
            <person name="Schuster L."/>
            <person name="Cowan T.M."/>
            <person name="Smanski M.J."/>
            <person name="Chevrette M.G."/>
            <person name="De Carvalho L.P.S."/>
            <person name="Shen B."/>
        </authorList>
    </citation>
    <scope>NUCLEOTIDE SEQUENCE [LARGE SCALE GENOMIC DNA]</scope>
    <source>
        <strain evidence="7 8">NPDC048946</strain>
    </source>
</reference>
<dbReference type="InterPro" id="IPR011051">
    <property type="entry name" value="RmlC_Cupin_sf"/>
</dbReference>
<comment type="caution">
    <text evidence="7">The sequence shown here is derived from an EMBL/GenBank/DDBJ whole genome shotgun (WGS) entry which is preliminary data.</text>
</comment>
<evidence type="ECO:0000256" key="2">
    <source>
        <dbReference type="ARBA" id="ARBA00022723"/>
    </source>
</evidence>
<evidence type="ECO:0000313" key="8">
    <source>
        <dbReference type="Proteomes" id="UP001551482"/>
    </source>
</evidence>
<dbReference type="InterPro" id="IPR014710">
    <property type="entry name" value="RmlC-like_jellyroll"/>
</dbReference>
<dbReference type="EMBL" id="JBEZFP010000145">
    <property type="protein sequence ID" value="MEU8138902.1"/>
    <property type="molecule type" value="Genomic_DNA"/>
</dbReference>
<dbReference type="Proteomes" id="UP001551482">
    <property type="component" value="Unassembled WGS sequence"/>
</dbReference>
<dbReference type="GO" id="GO:0051213">
    <property type="term" value="F:dioxygenase activity"/>
    <property type="evidence" value="ECO:0007669"/>
    <property type="project" value="UniProtKB-KW"/>
</dbReference>
<keyword evidence="5" id="KW-0408">Iron</keyword>
<accession>A0ABV3DT19</accession>
<protein>
    <submittedName>
        <fullName evidence="7">Cysteine dioxygenase family protein</fullName>
    </submittedName>
</protein>
<keyword evidence="8" id="KW-1185">Reference proteome</keyword>
<name>A0ABV3DT19_9ACTN</name>
<gene>
    <name evidence="7" type="ORF">AB0C36_36050</name>
</gene>
<dbReference type="InterPro" id="IPR010300">
    <property type="entry name" value="CDO_1"/>
</dbReference>
<evidence type="ECO:0000256" key="4">
    <source>
        <dbReference type="ARBA" id="ARBA00023002"/>
    </source>
</evidence>
<keyword evidence="2" id="KW-0479">Metal-binding</keyword>
<keyword evidence="3 7" id="KW-0223">Dioxygenase</keyword>
<evidence type="ECO:0000256" key="1">
    <source>
        <dbReference type="ARBA" id="ARBA00006622"/>
    </source>
</evidence>
<dbReference type="PANTHER" id="PTHR12918:SF1">
    <property type="entry name" value="CYSTEINE DIOXYGENASE TYPE 1"/>
    <property type="match status" value="1"/>
</dbReference>
<organism evidence="7 8">
    <name type="scientific">Streptodolium elevatio</name>
    <dbReference type="NCBI Taxonomy" id="3157996"/>
    <lineage>
        <taxon>Bacteria</taxon>
        <taxon>Bacillati</taxon>
        <taxon>Actinomycetota</taxon>
        <taxon>Actinomycetes</taxon>
        <taxon>Kitasatosporales</taxon>
        <taxon>Streptomycetaceae</taxon>
        <taxon>Streptodolium</taxon>
    </lineage>
</organism>
<evidence type="ECO:0000256" key="3">
    <source>
        <dbReference type="ARBA" id="ARBA00022964"/>
    </source>
</evidence>